<evidence type="ECO:0000313" key="7">
    <source>
        <dbReference type="EMBL" id="CAD7087224.1"/>
    </source>
</evidence>
<name>A0A7R8UUC0_HERIL</name>
<dbReference type="SMART" id="SM00708">
    <property type="entry name" value="PhBP"/>
    <property type="match status" value="1"/>
</dbReference>
<keyword evidence="8" id="KW-1185">Reference proteome</keyword>
<keyword evidence="5" id="KW-1015">Disulfide bond</keyword>
<dbReference type="GO" id="GO:0005549">
    <property type="term" value="F:odorant binding"/>
    <property type="evidence" value="ECO:0007669"/>
    <property type="project" value="InterPro"/>
</dbReference>
<dbReference type="GO" id="GO:0007608">
    <property type="term" value="P:sensory perception of smell"/>
    <property type="evidence" value="ECO:0007669"/>
    <property type="project" value="TreeGrafter"/>
</dbReference>
<evidence type="ECO:0000256" key="4">
    <source>
        <dbReference type="ARBA" id="ARBA00022729"/>
    </source>
</evidence>
<dbReference type="GO" id="GO:0005615">
    <property type="term" value="C:extracellular space"/>
    <property type="evidence" value="ECO:0007669"/>
    <property type="project" value="TreeGrafter"/>
</dbReference>
<sequence length="132" mass="15926">MKYFLLFLTLLPVAFATWVPHTKEDFLKYRLDCYKESNITEANFEKIKKQQFAHDHDTYCYIHCLGLKLGIWDELKGYDVDRVYETLKVHNLDVKKEDLSKCFHQVMDADTCTWSAINWMCLWERKYITKKN</sequence>
<dbReference type="PANTHER" id="PTHR11857:SF46">
    <property type="entry name" value="GENERAL ODORANT-BINDING PROTEIN 99A-RELATED"/>
    <property type="match status" value="1"/>
</dbReference>
<comment type="subcellular location">
    <subcellularLocation>
        <location evidence="1">Secreted</location>
    </subcellularLocation>
</comment>
<evidence type="ECO:0000256" key="2">
    <source>
        <dbReference type="ARBA" id="ARBA00008098"/>
    </source>
</evidence>
<proteinExistence type="inferred from homology"/>
<evidence type="ECO:0000256" key="6">
    <source>
        <dbReference type="SAM" id="SignalP"/>
    </source>
</evidence>
<organism evidence="7 8">
    <name type="scientific">Hermetia illucens</name>
    <name type="common">Black soldier fly</name>
    <dbReference type="NCBI Taxonomy" id="343691"/>
    <lineage>
        <taxon>Eukaryota</taxon>
        <taxon>Metazoa</taxon>
        <taxon>Ecdysozoa</taxon>
        <taxon>Arthropoda</taxon>
        <taxon>Hexapoda</taxon>
        <taxon>Insecta</taxon>
        <taxon>Pterygota</taxon>
        <taxon>Neoptera</taxon>
        <taxon>Endopterygota</taxon>
        <taxon>Diptera</taxon>
        <taxon>Brachycera</taxon>
        <taxon>Stratiomyomorpha</taxon>
        <taxon>Stratiomyidae</taxon>
        <taxon>Hermetiinae</taxon>
        <taxon>Hermetia</taxon>
    </lineage>
</organism>
<evidence type="ECO:0000313" key="8">
    <source>
        <dbReference type="Proteomes" id="UP000594454"/>
    </source>
</evidence>
<dbReference type="Proteomes" id="UP000594454">
    <property type="component" value="Chromosome 4"/>
</dbReference>
<evidence type="ECO:0000256" key="5">
    <source>
        <dbReference type="ARBA" id="ARBA00023157"/>
    </source>
</evidence>
<evidence type="ECO:0000256" key="3">
    <source>
        <dbReference type="ARBA" id="ARBA00022525"/>
    </source>
</evidence>
<feature type="chain" id="PRO_5031041758" evidence="6">
    <location>
        <begin position="17"/>
        <end position="132"/>
    </location>
</feature>
<reference evidence="7 8" key="1">
    <citation type="submission" date="2020-11" db="EMBL/GenBank/DDBJ databases">
        <authorList>
            <person name="Wallbank WR R."/>
            <person name="Pardo Diaz C."/>
            <person name="Kozak K."/>
            <person name="Martin S."/>
            <person name="Jiggins C."/>
            <person name="Moest M."/>
            <person name="Warren A I."/>
            <person name="Generalovic N T."/>
            <person name="Byers J.R.P. K."/>
            <person name="Montejo-Kovacevich G."/>
            <person name="Yen C E."/>
        </authorList>
    </citation>
    <scope>NUCLEOTIDE SEQUENCE [LARGE SCALE GENOMIC DNA]</scope>
</reference>
<dbReference type="CDD" id="cd23992">
    <property type="entry name" value="PBP_GOBP"/>
    <property type="match status" value="1"/>
</dbReference>
<keyword evidence="4 6" id="KW-0732">Signal</keyword>
<dbReference type="InParanoid" id="A0A7R8UUC0"/>
<accession>A0A7R8UUC0</accession>
<dbReference type="InterPro" id="IPR036728">
    <property type="entry name" value="PBP_GOBP_sf"/>
</dbReference>
<dbReference type="OrthoDB" id="8194670at2759"/>
<dbReference type="Gene3D" id="1.10.238.20">
    <property type="entry name" value="Pheromone/general odorant binding protein domain"/>
    <property type="match status" value="1"/>
</dbReference>
<dbReference type="Pfam" id="PF01395">
    <property type="entry name" value="PBP_GOBP"/>
    <property type="match status" value="1"/>
</dbReference>
<dbReference type="EMBL" id="LR899012">
    <property type="protein sequence ID" value="CAD7087224.1"/>
    <property type="molecule type" value="Genomic_DNA"/>
</dbReference>
<comment type="similarity">
    <text evidence="2">Belongs to the PBP/GOBP family.</text>
</comment>
<dbReference type="AlphaFoldDB" id="A0A7R8UUC0"/>
<evidence type="ECO:0000256" key="1">
    <source>
        <dbReference type="ARBA" id="ARBA00004613"/>
    </source>
</evidence>
<feature type="signal peptide" evidence="6">
    <location>
        <begin position="1"/>
        <end position="16"/>
    </location>
</feature>
<dbReference type="InterPro" id="IPR006170">
    <property type="entry name" value="PBP/GOBP"/>
</dbReference>
<gene>
    <name evidence="7" type="ORF">HERILL_LOCUS9944</name>
</gene>
<protein>
    <submittedName>
        <fullName evidence="7">Uncharacterized protein</fullName>
    </submittedName>
</protein>
<dbReference type="SUPFAM" id="SSF47565">
    <property type="entry name" value="Insect pheromone/odorant-binding proteins"/>
    <property type="match status" value="1"/>
</dbReference>
<dbReference type="OMA" id="CTWSAIN"/>
<keyword evidence="3" id="KW-0964">Secreted</keyword>
<dbReference type="PANTHER" id="PTHR11857">
    <property type="entry name" value="ODORANT BINDING PROTEIN-RELATED"/>
    <property type="match status" value="1"/>
</dbReference>